<comment type="caution">
    <text evidence="2">The sequence shown here is derived from an EMBL/GenBank/DDBJ whole genome shotgun (WGS) entry which is preliminary data.</text>
</comment>
<gene>
    <name evidence="2" type="ORF">ACFORG_06060</name>
</gene>
<protein>
    <submittedName>
        <fullName evidence="2">Uncharacterized protein</fullName>
    </submittedName>
</protein>
<proteinExistence type="predicted"/>
<dbReference type="RefSeq" id="WP_386734488.1">
    <property type="nucleotide sequence ID" value="NZ_JBHRXI010000004.1"/>
</dbReference>
<accession>A0ABV7TCP4</accession>
<keyword evidence="1" id="KW-0732">Signal</keyword>
<reference evidence="3" key="1">
    <citation type="journal article" date="2019" name="Int. J. Syst. Evol. Microbiol.">
        <title>The Global Catalogue of Microorganisms (GCM) 10K type strain sequencing project: providing services to taxonomists for standard genome sequencing and annotation.</title>
        <authorList>
            <consortium name="The Broad Institute Genomics Platform"/>
            <consortium name="The Broad Institute Genome Sequencing Center for Infectious Disease"/>
            <person name="Wu L."/>
            <person name="Ma J."/>
        </authorList>
    </citation>
    <scope>NUCLEOTIDE SEQUENCE [LARGE SCALE GENOMIC DNA]</scope>
    <source>
        <strain evidence="3">KCTC 42911</strain>
    </source>
</reference>
<feature type="chain" id="PRO_5045416453" evidence="1">
    <location>
        <begin position="26"/>
        <end position="166"/>
    </location>
</feature>
<evidence type="ECO:0000313" key="2">
    <source>
        <dbReference type="EMBL" id="MFC3613319.1"/>
    </source>
</evidence>
<evidence type="ECO:0000256" key="1">
    <source>
        <dbReference type="SAM" id="SignalP"/>
    </source>
</evidence>
<dbReference type="EMBL" id="JBHRXI010000004">
    <property type="protein sequence ID" value="MFC3613319.1"/>
    <property type="molecule type" value="Genomic_DNA"/>
</dbReference>
<feature type="signal peptide" evidence="1">
    <location>
        <begin position="1"/>
        <end position="25"/>
    </location>
</feature>
<dbReference type="Proteomes" id="UP001595629">
    <property type="component" value="Unassembled WGS sequence"/>
</dbReference>
<sequence length="166" mass="17434">MKSPLFLTGCGALFAATFLATTASGNEAIEDALGGPFTTCTGAIAWTENDNGATRVEPMRLAVRNTEDAPSIALFLSEEAFMSDDVWACEHGVCSAHATVRGAVTTNVLRLRHQANLSGGEAVYGMEGVFMVVNARETTIQVEGAQGVGSFICEKALPESLLSSEQ</sequence>
<evidence type="ECO:0000313" key="3">
    <source>
        <dbReference type="Proteomes" id="UP001595629"/>
    </source>
</evidence>
<organism evidence="2 3">
    <name type="scientific">Lutimaribacter marinistellae</name>
    <dbReference type="NCBI Taxonomy" id="1820329"/>
    <lineage>
        <taxon>Bacteria</taxon>
        <taxon>Pseudomonadati</taxon>
        <taxon>Pseudomonadota</taxon>
        <taxon>Alphaproteobacteria</taxon>
        <taxon>Rhodobacterales</taxon>
        <taxon>Roseobacteraceae</taxon>
        <taxon>Lutimaribacter</taxon>
    </lineage>
</organism>
<name>A0ABV7TCP4_9RHOB</name>
<keyword evidence="3" id="KW-1185">Reference proteome</keyword>